<reference evidence="8" key="1">
    <citation type="submission" date="2023-03" db="EMBL/GenBank/DDBJ databases">
        <title>Massive genome expansion in bonnet fungi (Mycena s.s.) driven by repeated elements and novel gene families across ecological guilds.</title>
        <authorList>
            <consortium name="Lawrence Berkeley National Laboratory"/>
            <person name="Harder C.B."/>
            <person name="Miyauchi S."/>
            <person name="Viragh M."/>
            <person name="Kuo A."/>
            <person name="Thoen E."/>
            <person name="Andreopoulos B."/>
            <person name="Lu D."/>
            <person name="Skrede I."/>
            <person name="Drula E."/>
            <person name="Henrissat B."/>
            <person name="Morin E."/>
            <person name="Kohler A."/>
            <person name="Barry K."/>
            <person name="LaButti K."/>
            <person name="Morin E."/>
            <person name="Salamov A."/>
            <person name="Lipzen A."/>
            <person name="Mereny Z."/>
            <person name="Hegedus B."/>
            <person name="Baldrian P."/>
            <person name="Stursova M."/>
            <person name="Weitz H."/>
            <person name="Taylor A."/>
            <person name="Grigoriev I.V."/>
            <person name="Nagy L.G."/>
            <person name="Martin F."/>
            <person name="Kauserud H."/>
        </authorList>
    </citation>
    <scope>NUCLEOTIDE SEQUENCE</scope>
    <source>
        <strain evidence="8">9144</strain>
    </source>
</reference>
<dbReference type="GO" id="GO:0071562">
    <property type="term" value="P:nucleus-vacuole junction assembly"/>
    <property type="evidence" value="ECO:0007669"/>
    <property type="project" value="InterPro"/>
</dbReference>
<dbReference type="InterPro" id="IPR000357">
    <property type="entry name" value="HEAT"/>
</dbReference>
<gene>
    <name evidence="8" type="ORF">GGX14DRAFT_398869</name>
</gene>
<evidence type="ECO:0000256" key="5">
    <source>
        <dbReference type="ARBA" id="ARBA00023136"/>
    </source>
</evidence>
<dbReference type="Proteomes" id="UP001219525">
    <property type="component" value="Unassembled WGS sequence"/>
</dbReference>
<dbReference type="Pfam" id="PF02985">
    <property type="entry name" value="HEAT"/>
    <property type="match status" value="1"/>
</dbReference>
<evidence type="ECO:0000256" key="1">
    <source>
        <dbReference type="ARBA" id="ARBA00004592"/>
    </source>
</evidence>
<evidence type="ECO:0000256" key="7">
    <source>
        <dbReference type="ARBA" id="ARBA00026209"/>
    </source>
</evidence>
<dbReference type="Pfam" id="PF00514">
    <property type="entry name" value="Arm"/>
    <property type="match status" value="1"/>
</dbReference>
<dbReference type="GO" id="GO:0043495">
    <property type="term" value="F:protein-membrane adaptor activity"/>
    <property type="evidence" value="ECO:0007669"/>
    <property type="project" value="InterPro"/>
</dbReference>
<accession>A0AAD6V696</accession>
<dbReference type="Gene3D" id="1.25.10.10">
    <property type="entry name" value="Leucine-rich Repeat Variant"/>
    <property type="match status" value="4"/>
</dbReference>
<dbReference type="EMBL" id="JARJCW010000051">
    <property type="protein sequence ID" value="KAJ7203285.1"/>
    <property type="molecule type" value="Genomic_DNA"/>
</dbReference>
<evidence type="ECO:0000256" key="3">
    <source>
        <dbReference type="ARBA" id="ARBA00022554"/>
    </source>
</evidence>
<keyword evidence="6" id="KW-0449">Lipoprotein</keyword>
<name>A0AAD6V696_9AGAR</name>
<dbReference type="PANTHER" id="PTHR47249:SF1">
    <property type="entry name" value="VACUOLAR PROTEIN 8"/>
    <property type="match status" value="1"/>
</dbReference>
<dbReference type="InterPro" id="IPR000225">
    <property type="entry name" value="Armadillo"/>
</dbReference>
<evidence type="ECO:0000313" key="8">
    <source>
        <dbReference type="EMBL" id="KAJ7203285.1"/>
    </source>
</evidence>
<keyword evidence="9" id="KW-1185">Reference proteome</keyword>
<keyword evidence="3" id="KW-0926">Vacuole</keyword>
<dbReference type="SUPFAM" id="SSF48371">
    <property type="entry name" value="ARM repeat"/>
    <property type="match status" value="2"/>
</dbReference>
<sequence length="636" mass="69681">MTWSGILSPSPCLQLVSLLSNQDIQICRYAVLTLANLSQWPKGARSILDAKADKYALDLLNSADANTRAYTCLMLGNLARHKVTWAAILSINPCSQLVSLLTDQDMQVRQFAAFALANLSRWLKCAELVVNNGKAPEHALTLLNSSDDETRAEACRILGNLAAHESTWPVILTINSCWQLVYLLNRWPQGAQLVVNAKAPKHALVLLKSLDARTRAYACYMLGNLAIHEVTSAAVLGTNPCLPLMSQLRNGVIRYYSNQDTQVCRCAALALANISRWPKGAESVVDVKAPEQALALLKSPDTSTRAYTCYMLANLAGHEETWAAILGIDPCLQLVSLLRNQDIQVYQYATLMLANLSQWLEGAQLVLDAKALDLCACCASALANLSQRLEGAEFVVDAKAPKHAMALLNSDDDKTRAEACRILGNLARHKATSGAVLAVNPCLQLVSQLDKNRGVIHFKSDQPIQVCRYAALALANLSLWIQGAESVVNTKSLEYSLALLNCTDAKAQAYACIMLGNLSDHEATWPAVLAINPCLQLVSLLTRQGAGLIHSYSDKNVEVCQCAAFALANISRWGKGAESVVEARALDYTQDLLNSPDSPTREYIRDMLRHLLFHATTIESVMDLRRFFVPPRHMWS</sequence>
<organism evidence="8 9">
    <name type="scientific">Mycena pura</name>
    <dbReference type="NCBI Taxonomy" id="153505"/>
    <lineage>
        <taxon>Eukaryota</taxon>
        <taxon>Fungi</taxon>
        <taxon>Dikarya</taxon>
        <taxon>Basidiomycota</taxon>
        <taxon>Agaricomycotina</taxon>
        <taxon>Agaricomycetes</taxon>
        <taxon>Agaricomycetidae</taxon>
        <taxon>Agaricales</taxon>
        <taxon>Marasmiineae</taxon>
        <taxon>Mycenaceae</taxon>
        <taxon>Mycena</taxon>
    </lineage>
</organism>
<dbReference type="InterPro" id="IPR045156">
    <property type="entry name" value="Vac8"/>
</dbReference>
<dbReference type="GO" id="GO:0005774">
    <property type="term" value="C:vacuolar membrane"/>
    <property type="evidence" value="ECO:0007669"/>
    <property type="project" value="UniProtKB-SubCell"/>
</dbReference>
<dbReference type="AlphaFoldDB" id="A0AAD6V696"/>
<comment type="similarity">
    <text evidence="2">Belongs to the beta-catenin family.</text>
</comment>
<evidence type="ECO:0000256" key="2">
    <source>
        <dbReference type="ARBA" id="ARBA00005462"/>
    </source>
</evidence>
<dbReference type="InterPro" id="IPR016024">
    <property type="entry name" value="ARM-type_fold"/>
</dbReference>
<dbReference type="PANTHER" id="PTHR47249">
    <property type="entry name" value="VACUOLAR PROTEIN 8"/>
    <property type="match status" value="1"/>
</dbReference>
<dbReference type="SMART" id="SM00185">
    <property type="entry name" value="ARM"/>
    <property type="match status" value="9"/>
</dbReference>
<evidence type="ECO:0000256" key="4">
    <source>
        <dbReference type="ARBA" id="ARBA00022737"/>
    </source>
</evidence>
<comment type="subcellular location">
    <subcellularLocation>
        <location evidence="1">Vacuole membrane</location>
        <topology evidence="1">Lipid-anchor</topology>
    </subcellularLocation>
</comment>
<dbReference type="InterPro" id="IPR011989">
    <property type="entry name" value="ARM-like"/>
</dbReference>
<evidence type="ECO:0000256" key="6">
    <source>
        <dbReference type="ARBA" id="ARBA00023288"/>
    </source>
</evidence>
<keyword evidence="5" id="KW-0472">Membrane</keyword>
<comment type="caution">
    <text evidence="8">The sequence shown here is derived from an EMBL/GenBank/DDBJ whole genome shotgun (WGS) entry which is preliminary data.</text>
</comment>
<proteinExistence type="inferred from homology"/>
<protein>
    <recommendedName>
        <fullName evidence="7">Vacuolar protein 8</fullName>
    </recommendedName>
</protein>
<evidence type="ECO:0000313" key="9">
    <source>
        <dbReference type="Proteomes" id="UP001219525"/>
    </source>
</evidence>
<keyword evidence="4" id="KW-0677">Repeat</keyword>